<dbReference type="InterPro" id="IPR051934">
    <property type="entry name" value="Phage_Tail_Fiber_Structural"/>
</dbReference>
<feature type="domain" description="Putative tail fiber protein gp53-like C-terminal" evidence="2">
    <location>
        <begin position="393"/>
        <end position="483"/>
    </location>
</feature>
<dbReference type="PANTHER" id="PTHR35191:SF1">
    <property type="entry name" value="PROPHAGE SIDE TAIL FIBER PROTEIN HOMOLOG STFQ-RELATED"/>
    <property type="match status" value="1"/>
</dbReference>
<evidence type="ECO:0000313" key="3">
    <source>
        <dbReference type="EMBL" id="MBE0405290.1"/>
    </source>
</evidence>
<dbReference type="EMBL" id="RRZC01000041">
    <property type="protein sequence ID" value="MBE0405290.1"/>
    <property type="molecule type" value="Genomic_DNA"/>
</dbReference>
<proteinExistence type="predicted"/>
<dbReference type="InterPro" id="IPR022225">
    <property type="entry name" value="Phage_tail_fibre_N"/>
</dbReference>
<keyword evidence="4" id="KW-1185">Reference proteome</keyword>
<organism evidence="3 4">
    <name type="scientific">Halomonas citrativorans</name>
    <dbReference type="NCBI Taxonomy" id="2742612"/>
    <lineage>
        <taxon>Bacteria</taxon>
        <taxon>Pseudomonadati</taxon>
        <taxon>Pseudomonadota</taxon>
        <taxon>Gammaproteobacteria</taxon>
        <taxon>Oceanospirillales</taxon>
        <taxon>Halomonadaceae</taxon>
        <taxon>Halomonas</taxon>
    </lineage>
</organism>
<dbReference type="Pfam" id="PF21882">
    <property type="entry name" value="Gp53-like_C"/>
    <property type="match status" value="1"/>
</dbReference>
<comment type="caution">
    <text evidence="3">The sequence shown here is derived from an EMBL/GenBank/DDBJ whole genome shotgun (WGS) entry which is preliminary data.</text>
</comment>
<accession>A0ABR9FH01</accession>
<dbReference type="InterPro" id="IPR054075">
    <property type="entry name" value="Gp53-like_C"/>
</dbReference>
<dbReference type="Proteomes" id="UP000754821">
    <property type="component" value="Unassembled WGS sequence"/>
</dbReference>
<dbReference type="PANTHER" id="PTHR35191">
    <property type="entry name" value="PROPHAGE SIDE TAIL FIBER PROTEIN HOMOLOG STFQ-RELATED"/>
    <property type="match status" value="1"/>
</dbReference>
<dbReference type="Gene3D" id="2.60.40.3940">
    <property type="match status" value="1"/>
</dbReference>
<sequence>MTLWRFLSMADVDANTQFGGFLTQMGINRRDNAVAQNRTWRITHLLLGDGGGRLPTPDPHATGLVNEVYRAPINHLYQDPDNPGILIVEMVIPPEIGGWWIRELGAEDEDGHFVAAANCPPSYKPQLPQGSTRDQTVRMRLITSHIDHIELKIDPSIVTASRAWVEVHVDERAATAAETEAGESERKFITPKILKPLLDTLGNAISTVAQTLTQHRSSGDHDERYARRGQNLGDLTNAGTARSNLGLGTMATRAAGTGGNSFRTNTQNDDRFVQQSRQISTGTGLNGGGNLSANRTLSLDNATITSLSRADSAVQPARTITAGGGLSGGGNLSANRTLSVDSSVVRTSRAINTGTGLSGGGNLSGNRTLSVDSSVIRIGDFANSLAANGWQPLPGGLILQWGQVNNYSQSTLNVTFNIQFPSTCVAFMPTHLVESDDKFFFAQPTARNRSGGNLAIYSGSAGINNSIMGNTTPVTVGWMALGY</sequence>
<evidence type="ECO:0000259" key="2">
    <source>
        <dbReference type="Pfam" id="PF21882"/>
    </source>
</evidence>
<evidence type="ECO:0000313" key="4">
    <source>
        <dbReference type="Proteomes" id="UP000754821"/>
    </source>
</evidence>
<reference evidence="3 4" key="1">
    <citation type="submission" date="2020-07" db="EMBL/GenBank/DDBJ databases">
        <title>Halophilic bacteria isolated from french cheeses.</title>
        <authorList>
            <person name="Kothe C.I."/>
            <person name="Farah-Kraiem B."/>
            <person name="Renault P."/>
            <person name="Dridi B."/>
        </authorList>
    </citation>
    <scope>NUCLEOTIDE SEQUENCE [LARGE SCALE GENOMIC DNA]</scope>
    <source>
        <strain evidence="3 4">FME16</strain>
    </source>
</reference>
<dbReference type="RefSeq" id="WP_192528692.1">
    <property type="nucleotide sequence ID" value="NZ_RRZC01000041.1"/>
</dbReference>
<gene>
    <name evidence="3" type="ORF">EI163_17295</name>
</gene>
<evidence type="ECO:0000259" key="1">
    <source>
        <dbReference type="Pfam" id="PF12571"/>
    </source>
</evidence>
<name>A0ABR9FH01_9GAMM</name>
<feature type="domain" description="Phage tail fibre protein N-terminal" evidence="1">
    <location>
        <begin position="16"/>
        <end position="162"/>
    </location>
</feature>
<dbReference type="Pfam" id="PF12571">
    <property type="entry name" value="Phage_tail_fib"/>
    <property type="match status" value="1"/>
</dbReference>
<protein>
    <submittedName>
        <fullName evidence="3">Phage tail protein</fullName>
    </submittedName>
</protein>